<proteinExistence type="inferred from homology"/>
<feature type="coiled-coil region" evidence="2">
    <location>
        <begin position="24"/>
        <end position="58"/>
    </location>
</feature>
<evidence type="ECO:0000313" key="3">
    <source>
        <dbReference type="EMBL" id="AHG85340.1"/>
    </source>
</evidence>
<keyword evidence="2" id="KW-0175">Coiled coil</keyword>
<reference evidence="3 4" key="1">
    <citation type="submission" date="2013-12" db="EMBL/GenBank/DDBJ databases">
        <title>Annotation of the Bibersteinia trehalosi USDA-ARS-USMARC-190 complete genome.</title>
        <authorList>
            <person name="Harhay G.P."/>
            <person name="McVey S."/>
            <person name="Clawson M.L."/>
            <person name="Bono J."/>
            <person name="Heaton M.P."/>
            <person name="Chitko-Mckown C.G."/>
            <person name="Harhay D.M."/>
            <person name="Smith T.P.L."/>
        </authorList>
    </citation>
    <scope>NUCLEOTIDE SEQUENCE [LARGE SCALE GENOMIC DNA]</scope>
    <source>
        <strain evidence="3 4">USDA-ARS-USMARC-190</strain>
    </source>
</reference>
<protein>
    <recommendedName>
        <fullName evidence="1">Protein SlyX homolog</fullName>
    </recommendedName>
</protein>
<dbReference type="PANTHER" id="PTHR36508:SF1">
    <property type="entry name" value="PROTEIN SLYX"/>
    <property type="match status" value="1"/>
</dbReference>
<comment type="similarity">
    <text evidence="1">Belongs to the SlyX family.</text>
</comment>
<dbReference type="HAMAP" id="MF_00715">
    <property type="entry name" value="SlyX"/>
    <property type="match status" value="1"/>
</dbReference>
<evidence type="ECO:0000256" key="2">
    <source>
        <dbReference type="SAM" id="Coils"/>
    </source>
</evidence>
<accession>W0R4Y0</accession>
<dbReference type="HOGENOM" id="CLU_180796_4_0_6"/>
<dbReference type="Gene3D" id="1.20.5.300">
    <property type="match status" value="1"/>
</dbReference>
<dbReference type="EMBL" id="CP006956">
    <property type="protein sequence ID" value="AHG85340.1"/>
    <property type="molecule type" value="Genomic_DNA"/>
</dbReference>
<evidence type="ECO:0000313" key="4">
    <source>
        <dbReference type="Proteomes" id="UP000019086"/>
    </source>
</evidence>
<gene>
    <name evidence="1" type="primary">slyX</name>
    <name evidence="3" type="ORF">F544_1050</name>
</gene>
<dbReference type="Pfam" id="PF04102">
    <property type="entry name" value="SlyX"/>
    <property type="match status" value="1"/>
</dbReference>
<dbReference type="PANTHER" id="PTHR36508">
    <property type="entry name" value="PROTEIN SLYX"/>
    <property type="match status" value="1"/>
</dbReference>
<dbReference type="InterPro" id="IPR007236">
    <property type="entry name" value="SlyX"/>
</dbReference>
<dbReference type="PATRIC" id="fig|1263832.3.peg.104"/>
<organism evidence="3 4">
    <name type="scientific">Bibersteinia trehalosi USDA-ARS-USMARC-190</name>
    <dbReference type="NCBI Taxonomy" id="1263832"/>
    <lineage>
        <taxon>Bacteria</taxon>
        <taxon>Pseudomonadati</taxon>
        <taxon>Pseudomonadota</taxon>
        <taxon>Gammaproteobacteria</taxon>
        <taxon>Pasteurellales</taxon>
        <taxon>Pasteurellaceae</taxon>
        <taxon>Bibersteinia</taxon>
    </lineage>
</organism>
<sequence length="86" mass="10000">MYFCLKQPILRKMSSNNTKLQQYLIELETKVAFQEQTIEELNQALIHQQFALDKLQLQVRNLAEKLQGLSPSNVASRSEETPPPHY</sequence>
<dbReference type="AlphaFoldDB" id="W0R4Y0"/>
<evidence type="ECO:0000256" key="1">
    <source>
        <dbReference type="HAMAP-Rule" id="MF_00715"/>
    </source>
</evidence>
<dbReference type="KEGG" id="btra:F544_1050"/>
<dbReference type="Proteomes" id="UP000019086">
    <property type="component" value="Chromosome"/>
</dbReference>
<name>W0R4Y0_BIBTR</name>